<protein>
    <submittedName>
        <fullName evidence="2">DUF2484 family protein</fullName>
    </submittedName>
</protein>
<name>A0ABU3DGK2_9RHOB</name>
<dbReference type="RefSeq" id="WP_311690729.1">
    <property type="nucleotide sequence ID" value="NZ_JAVRHL010000002.1"/>
</dbReference>
<dbReference type="Proteomes" id="UP001265259">
    <property type="component" value="Unassembled WGS sequence"/>
</dbReference>
<proteinExistence type="predicted"/>
<keyword evidence="1" id="KW-0812">Transmembrane</keyword>
<evidence type="ECO:0000313" key="2">
    <source>
        <dbReference type="EMBL" id="MDT0682815.1"/>
    </source>
</evidence>
<comment type="caution">
    <text evidence="2">The sequence shown here is derived from an EMBL/GenBank/DDBJ whole genome shotgun (WGS) entry which is preliminary data.</text>
</comment>
<sequence length="93" mass="9812">MAGAALLAGFLWMLASQVAGMLPSRRRHWPAALILVATGIPLLGWITLETGPLFGLLFLLAGISVLRWPLYFAGRWTASRVAGHKGDAGAGGE</sequence>
<evidence type="ECO:0000256" key="1">
    <source>
        <dbReference type="SAM" id="Phobius"/>
    </source>
</evidence>
<reference evidence="2 3" key="1">
    <citation type="submission" date="2023-09" db="EMBL/GenBank/DDBJ databases">
        <authorList>
            <person name="Rey-Velasco X."/>
        </authorList>
    </citation>
    <scope>NUCLEOTIDE SEQUENCE [LARGE SCALE GENOMIC DNA]</scope>
    <source>
        <strain evidence="2 3">F158</strain>
    </source>
</reference>
<accession>A0ABU3DGK2</accession>
<feature type="transmembrane region" description="Helical" evidence="1">
    <location>
        <begin position="53"/>
        <end position="70"/>
    </location>
</feature>
<keyword evidence="1" id="KW-1133">Transmembrane helix</keyword>
<keyword evidence="1" id="KW-0472">Membrane</keyword>
<dbReference type="InterPro" id="IPR018919">
    <property type="entry name" value="DUF2484"/>
</dbReference>
<feature type="transmembrane region" description="Helical" evidence="1">
    <location>
        <begin position="29"/>
        <end position="46"/>
    </location>
</feature>
<gene>
    <name evidence="2" type="ORF">RM543_08970</name>
</gene>
<dbReference type="Pfam" id="PF10658">
    <property type="entry name" value="DUF2484"/>
    <property type="match status" value="1"/>
</dbReference>
<dbReference type="EMBL" id="JAVRHL010000002">
    <property type="protein sequence ID" value="MDT0682815.1"/>
    <property type="molecule type" value="Genomic_DNA"/>
</dbReference>
<organism evidence="2 3">
    <name type="scientific">Tropicimonas omnivorans</name>
    <dbReference type="NCBI Taxonomy" id="3075590"/>
    <lineage>
        <taxon>Bacteria</taxon>
        <taxon>Pseudomonadati</taxon>
        <taxon>Pseudomonadota</taxon>
        <taxon>Alphaproteobacteria</taxon>
        <taxon>Rhodobacterales</taxon>
        <taxon>Roseobacteraceae</taxon>
        <taxon>Tropicimonas</taxon>
    </lineage>
</organism>
<keyword evidence="3" id="KW-1185">Reference proteome</keyword>
<evidence type="ECO:0000313" key="3">
    <source>
        <dbReference type="Proteomes" id="UP001265259"/>
    </source>
</evidence>